<evidence type="ECO:0000256" key="3">
    <source>
        <dbReference type="ARBA" id="ARBA00022827"/>
    </source>
</evidence>
<dbReference type="InterPro" id="IPR036188">
    <property type="entry name" value="FAD/NAD-bd_sf"/>
</dbReference>
<comment type="similarity">
    <text evidence="1 6">Belongs to the FMO family.</text>
</comment>
<dbReference type="PRINTS" id="PR00419">
    <property type="entry name" value="ADXRDTASE"/>
</dbReference>
<dbReference type="EMBL" id="JBJUIK010000010">
    <property type="protein sequence ID" value="KAL3516965.1"/>
    <property type="molecule type" value="Genomic_DNA"/>
</dbReference>
<protein>
    <recommendedName>
        <fullName evidence="6">Flavin-containing monooxygenase</fullName>
        <ecNumber evidence="6">1.-.-.-</ecNumber>
    </recommendedName>
</protein>
<proteinExistence type="inferred from homology"/>
<comment type="caution">
    <text evidence="7">The sequence shown here is derived from an EMBL/GenBank/DDBJ whole genome shotgun (WGS) entry which is preliminary data.</text>
</comment>
<dbReference type="Gene3D" id="3.50.50.60">
    <property type="entry name" value="FAD/NAD(P)-binding domain"/>
    <property type="match status" value="2"/>
</dbReference>
<dbReference type="EC" id="1.-.-.-" evidence="6"/>
<dbReference type="Pfam" id="PF00743">
    <property type="entry name" value="FMO-like"/>
    <property type="match status" value="2"/>
</dbReference>
<dbReference type="GO" id="GO:0004497">
    <property type="term" value="F:monooxygenase activity"/>
    <property type="evidence" value="ECO:0007669"/>
    <property type="project" value="UniProtKB-KW"/>
</dbReference>
<dbReference type="SUPFAM" id="SSF51905">
    <property type="entry name" value="FAD/NAD(P)-binding domain"/>
    <property type="match status" value="2"/>
</dbReference>
<dbReference type="InterPro" id="IPR050346">
    <property type="entry name" value="FMO-like"/>
</dbReference>
<keyword evidence="6" id="KW-0503">Monooxygenase</keyword>
<keyword evidence="3 6" id="KW-0274">FAD</keyword>
<dbReference type="Proteomes" id="UP001630127">
    <property type="component" value="Unassembled WGS sequence"/>
</dbReference>
<keyword evidence="2 6" id="KW-0285">Flavoprotein</keyword>
<evidence type="ECO:0000256" key="1">
    <source>
        <dbReference type="ARBA" id="ARBA00009183"/>
    </source>
</evidence>
<dbReference type="PANTHER" id="PTHR23023">
    <property type="entry name" value="DIMETHYLANILINE MONOOXYGENASE"/>
    <property type="match status" value="1"/>
</dbReference>
<sequence length="315" mass="35411">MARSLKIAAIGAGVAGLVTARELQKEGHQVTVYKKSNQIGGTWVHNPQVESDPLGLDPKREIVHSSLYYSLQTNLPRHLMGFSDYPFNIKKNGVWRRLGEELSYSEEIFDAVVVCNGHYTQPKVAHLPGIEKWPGKQIHSHNYRVLEPFRDQVVVVIGDGPSATDICQEISEVAKEVHLSSRSLETKVSNRFEDGASVAADIILHCTGTNGIVTIDDNRVGPFYKHIFPPQLASGLSFVGLPYRAVIFFMLETQAKWVASVLSEKFEYLNWIAAQVGMPPDEEMRETLEEFINIYCRSCVGYREKYVQIKMNSIN</sequence>
<evidence type="ECO:0000256" key="5">
    <source>
        <dbReference type="ARBA" id="ARBA00023002"/>
    </source>
</evidence>
<evidence type="ECO:0000256" key="4">
    <source>
        <dbReference type="ARBA" id="ARBA00022857"/>
    </source>
</evidence>
<dbReference type="InterPro" id="IPR000960">
    <property type="entry name" value="Flavin_mOase"/>
</dbReference>
<gene>
    <name evidence="7" type="ORF">ACH5RR_023867</name>
</gene>
<evidence type="ECO:0000256" key="2">
    <source>
        <dbReference type="ARBA" id="ARBA00022630"/>
    </source>
</evidence>
<keyword evidence="4" id="KW-0521">NADP</keyword>
<comment type="cofactor">
    <cofactor evidence="6">
        <name>FAD</name>
        <dbReference type="ChEBI" id="CHEBI:57692"/>
    </cofactor>
</comment>
<organism evidence="7 8">
    <name type="scientific">Cinchona calisaya</name>
    <dbReference type="NCBI Taxonomy" id="153742"/>
    <lineage>
        <taxon>Eukaryota</taxon>
        <taxon>Viridiplantae</taxon>
        <taxon>Streptophyta</taxon>
        <taxon>Embryophyta</taxon>
        <taxon>Tracheophyta</taxon>
        <taxon>Spermatophyta</taxon>
        <taxon>Magnoliopsida</taxon>
        <taxon>eudicotyledons</taxon>
        <taxon>Gunneridae</taxon>
        <taxon>Pentapetalae</taxon>
        <taxon>asterids</taxon>
        <taxon>lamiids</taxon>
        <taxon>Gentianales</taxon>
        <taxon>Rubiaceae</taxon>
        <taxon>Cinchonoideae</taxon>
        <taxon>Cinchoneae</taxon>
        <taxon>Cinchona</taxon>
    </lineage>
</organism>
<dbReference type="AlphaFoldDB" id="A0ABD2ZBW0"/>
<dbReference type="PIRSF" id="PIRSF000332">
    <property type="entry name" value="FMO"/>
    <property type="match status" value="1"/>
</dbReference>
<reference evidence="7 8" key="1">
    <citation type="submission" date="2024-11" db="EMBL/GenBank/DDBJ databases">
        <title>A near-complete genome assembly of Cinchona calisaya.</title>
        <authorList>
            <person name="Lian D.C."/>
            <person name="Zhao X.W."/>
            <person name="Wei L."/>
        </authorList>
    </citation>
    <scope>NUCLEOTIDE SEQUENCE [LARGE SCALE GENOMIC DNA]</scope>
    <source>
        <tissue evidence="7">Nenye</tissue>
    </source>
</reference>
<evidence type="ECO:0000313" key="8">
    <source>
        <dbReference type="Proteomes" id="UP001630127"/>
    </source>
</evidence>
<evidence type="ECO:0000313" key="7">
    <source>
        <dbReference type="EMBL" id="KAL3516965.1"/>
    </source>
</evidence>
<keyword evidence="8" id="KW-1185">Reference proteome</keyword>
<name>A0ABD2ZBW0_9GENT</name>
<accession>A0ABD2ZBW0</accession>
<keyword evidence="5 6" id="KW-0560">Oxidoreductase</keyword>
<dbReference type="InterPro" id="IPR020946">
    <property type="entry name" value="Flavin_mOase-like"/>
</dbReference>
<evidence type="ECO:0000256" key="6">
    <source>
        <dbReference type="RuleBase" id="RU361177"/>
    </source>
</evidence>